<protein>
    <recommendedName>
        <fullName evidence="3">SAM domain-containing protein</fullName>
    </recommendedName>
</protein>
<evidence type="ECO:0000313" key="1">
    <source>
        <dbReference type="EMBL" id="CAD7275264.1"/>
    </source>
</evidence>
<dbReference type="Gene3D" id="1.10.150.50">
    <property type="entry name" value="Transcription Factor, Ets-1"/>
    <property type="match status" value="1"/>
</dbReference>
<dbReference type="InterPro" id="IPR013761">
    <property type="entry name" value="SAM/pointed_sf"/>
</dbReference>
<dbReference type="GO" id="GO:0045892">
    <property type="term" value="P:negative regulation of DNA-templated transcription"/>
    <property type="evidence" value="ECO:0007669"/>
    <property type="project" value="TreeGrafter"/>
</dbReference>
<dbReference type="EMBL" id="OA882421">
    <property type="protein sequence ID" value="CAD7275264.1"/>
    <property type="molecule type" value="Genomic_DNA"/>
</dbReference>
<dbReference type="AlphaFoldDB" id="A0A7R9GC29"/>
<organism evidence="1">
    <name type="scientific">Notodromas monacha</name>
    <dbReference type="NCBI Taxonomy" id="399045"/>
    <lineage>
        <taxon>Eukaryota</taxon>
        <taxon>Metazoa</taxon>
        <taxon>Ecdysozoa</taxon>
        <taxon>Arthropoda</taxon>
        <taxon>Crustacea</taxon>
        <taxon>Oligostraca</taxon>
        <taxon>Ostracoda</taxon>
        <taxon>Podocopa</taxon>
        <taxon>Podocopida</taxon>
        <taxon>Cypridocopina</taxon>
        <taxon>Cypridoidea</taxon>
        <taxon>Cyprididae</taxon>
        <taxon>Notodromas</taxon>
    </lineage>
</organism>
<dbReference type="EMBL" id="CAJPEX010000384">
    <property type="protein sequence ID" value="CAG0915416.1"/>
    <property type="molecule type" value="Genomic_DNA"/>
</dbReference>
<name>A0A7R9GC29_9CRUS</name>
<dbReference type="OrthoDB" id="6433810at2759"/>
<reference evidence="1" key="1">
    <citation type="submission" date="2020-11" db="EMBL/GenBank/DDBJ databases">
        <authorList>
            <person name="Tran Van P."/>
        </authorList>
    </citation>
    <scope>NUCLEOTIDE SEQUENCE</scope>
</reference>
<evidence type="ECO:0000313" key="2">
    <source>
        <dbReference type="Proteomes" id="UP000678499"/>
    </source>
</evidence>
<keyword evidence="2" id="KW-1185">Reference proteome</keyword>
<dbReference type="Proteomes" id="UP000678499">
    <property type="component" value="Unassembled WGS sequence"/>
</dbReference>
<dbReference type="GO" id="GO:0042393">
    <property type="term" value="F:histone binding"/>
    <property type="evidence" value="ECO:0007669"/>
    <property type="project" value="TreeGrafter"/>
</dbReference>
<dbReference type="PANTHER" id="PTHR12247">
    <property type="entry name" value="POLYCOMB GROUP PROTEIN"/>
    <property type="match status" value="1"/>
</dbReference>
<evidence type="ECO:0008006" key="3">
    <source>
        <dbReference type="Google" id="ProtNLM"/>
    </source>
</evidence>
<sequence>MASRAKTVAHQELQLPSHLKLEILAWEVFKEQCIDGSALPLLTEDHLTNSMGMKLGPALKFRSVLAKRIGQCPICVHCIHCHLSGVDKKD</sequence>
<dbReference type="SUPFAM" id="SSF47769">
    <property type="entry name" value="SAM/Pointed domain"/>
    <property type="match status" value="1"/>
</dbReference>
<dbReference type="GO" id="GO:0035102">
    <property type="term" value="C:PRC1 complex"/>
    <property type="evidence" value="ECO:0007669"/>
    <property type="project" value="TreeGrafter"/>
</dbReference>
<proteinExistence type="predicted"/>
<accession>A0A7R9GC29</accession>
<dbReference type="GO" id="GO:0003682">
    <property type="term" value="F:chromatin binding"/>
    <property type="evidence" value="ECO:0007669"/>
    <property type="project" value="TreeGrafter"/>
</dbReference>
<dbReference type="InterPro" id="IPR050548">
    <property type="entry name" value="PcG_chromatin_remod_factors"/>
</dbReference>
<dbReference type="PANTHER" id="PTHR12247:SF138">
    <property type="entry name" value="POLYHOMEOTIC DISTAL, ISOFORM A-RELATED"/>
    <property type="match status" value="1"/>
</dbReference>
<gene>
    <name evidence="1" type="ORF">NMOB1V02_LOCUS3063</name>
</gene>